<evidence type="ECO:0000313" key="2">
    <source>
        <dbReference type="EMBL" id="QNF28028.1"/>
    </source>
</evidence>
<protein>
    <submittedName>
        <fullName evidence="2">Uncharacterized protein</fullName>
    </submittedName>
</protein>
<keyword evidence="1" id="KW-0812">Transmembrane</keyword>
<organism evidence="2 3">
    <name type="scientific">Metabacillus elymi</name>
    <dbReference type="NCBI Taxonomy" id="2745198"/>
    <lineage>
        <taxon>Bacteria</taxon>
        <taxon>Bacillati</taxon>
        <taxon>Bacillota</taxon>
        <taxon>Bacilli</taxon>
        <taxon>Bacillales</taxon>
        <taxon>Bacillaceae</taxon>
        <taxon>Metabacillus</taxon>
    </lineage>
</organism>
<dbReference type="EMBL" id="CP055263">
    <property type="protein sequence ID" value="QNF28028.1"/>
    <property type="molecule type" value="Genomic_DNA"/>
</dbReference>
<gene>
    <name evidence="2" type="ORF">HUW50_11405</name>
</gene>
<proteinExistence type="predicted"/>
<evidence type="ECO:0000256" key="1">
    <source>
        <dbReference type="SAM" id="Phobius"/>
    </source>
</evidence>
<feature type="transmembrane region" description="Helical" evidence="1">
    <location>
        <begin position="32"/>
        <end position="50"/>
    </location>
</feature>
<dbReference type="Proteomes" id="UP000515490">
    <property type="component" value="Chromosome"/>
</dbReference>
<keyword evidence="1" id="KW-1133">Transmembrane helix</keyword>
<reference evidence="2 3" key="1">
    <citation type="submission" date="2020-06" db="EMBL/GenBank/DDBJ databases">
        <title>Metabacillus dokdonensis sp. nov., isolated from the rhizosphere of Elymus tsukushiensis, a plant native to the Dokdo Islands, Republic of Korea.</title>
        <authorList>
            <person name="Lee S.Y."/>
            <person name="Hwang Y.J."/>
            <person name="Son J.S."/>
            <person name="Ghim S.Y."/>
        </authorList>
    </citation>
    <scope>NUCLEOTIDE SEQUENCE [LARGE SCALE GENOMIC DNA]</scope>
    <source>
        <strain evidence="2 3">KUDC1714</strain>
    </source>
</reference>
<name>A0ABX6S450_9BACI</name>
<sequence length="54" mass="6319">MSKFLLIFVIFVIIFAFEIPRLVRKKEIKELIVFSCLGLIGFILSIMLVIRSFI</sequence>
<evidence type="ECO:0000313" key="3">
    <source>
        <dbReference type="Proteomes" id="UP000515490"/>
    </source>
</evidence>
<keyword evidence="3" id="KW-1185">Reference proteome</keyword>
<accession>A0ABX6S450</accession>
<dbReference type="RefSeq" id="WP_157094304.1">
    <property type="nucleotide sequence ID" value="NZ_CP055263.1"/>
</dbReference>
<keyword evidence="1" id="KW-0472">Membrane</keyword>